<evidence type="ECO:0000313" key="2">
    <source>
        <dbReference type="Proteomes" id="UP000198901"/>
    </source>
</evidence>
<organism evidence="1 2">
    <name type="scientific">Siphonobacter aquaeclarae</name>
    <dbReference type="NCBI Taxonomy" id="563176"/>
    <lineage>
        <taxon>Bacteria</taxon>
        <taxon>Pseudomonadati</taxon>
        <taxon>Bacteroidota</taxon>
        <taxon>Cytophagia</taxon>
        <taxon>Cytophagales</taxon>
        <taxon>Cytophagaceae</taxon>
        <taxon>Siphonobacter</taxon>
    </lineage>
</organism>
<dbReference type="EMBL" id="FNGS01000001">
    <property type="protein sequence ID" value="SDL22080.1"/>
    <property type="molecule type" value="Genomic_DNA"/>
</dbReference>
<dbReference type="Proteomes" id="UP000198901">
    <property type="component" value="Unassembled WGS sequence"/>
</dbReference>
<dbReference type="AlphaFoldDB" id="A0A1G9IA02"/>
<keyword evidence="2" id="KW-1185">Reference proteome</keyword>
<dbReference type="STRING" id="563176.SAMN04488090_0394"/>
<dbReference type="OrthoDB" id="669883at2"/>
<evidence type="ECO:0000313" key="1">
    <source>
        <dbReference type="EMBL" id="SDL22080.1"/>
    </source>
</evidence>
<dbReference type="RefSeq" id="WP_093197005.1">
    <property type="nucleotide sequence ID" value="NZ_FNGS01000001.1"/>
</dbReference>
<accession>A0A1G9IA02</accession>
<proteinExistence type="predicted"/>
<name>A0A1G9IA02_9BACT</name>
<reference evidence="1 2" key="1">
    <citation type="submission" date="2016-10" db="EMBL/GenBank/DDBJ databases">
        <authorList>
            <person name="de Groot N.N."/>
        </authorList>
    </citation>
    <scope>NUCLEOTIDE SEQUENCE [LARGE SCALE GENOMIC DNA]</scope>
    <source>
        <strain evidence="1 2">DSM 21668</strain>
    </source>
</reference>
<protein>
    <submittedName>
        <fullName evidence="1">Uncharacterized protein</fullName>
    </submittedName>
</protein>
<gene>
    <name evidence="1" type="ORF">SAMN04488090_0394</name>
</gene>
<sequence length="285" mass="34009">MSDDELKREIRGYQERLPELALTFEQAAFLVENDSENRFEEARFSVWEHFDYEYEIYSRILTPGQFELFEAGWKAKRSLAIDRIRESDGEQAANLANHYGPMRRYLLDHFWPELKGVAFHEQLLLCLPRDQAKGTYLRAEYRKWEQRRRADLVTEHFRYNSRFSPLLFEAEELRLDVEKLLPPHSLFYAQADEVTKAAYDFMRRRYDSLHSNAMAELIEIACRYEAFLREKSHTSISGWHVEMEDRRTPTEKRTDWCLTVFLADVKEFFKQKTETTVPASQPNPI</sequence>